<dbReference type="AlphaFoldDB" id="A0A810NCP5"/>
<keyword evidence="3" id="KW-0597">Phosphoprotein</keyword>
<dbReference type="PANTHER" id="PTHR43711">
    <property type="entry name" value="TWO-COMPONENT HISTIDINE KINASE"/>
    <property type="match status" value="1"/>
</dbReference>
<dbReference type="SUPFAM" id="SSF55874">
    <property type="entry name" value="ATPase domain of HSP90 chaperone/DNA topoisomerase II/histidine kinase"/>
    <property type="match status" value="1"/>
</dbReference>
<dbReference type="EMBL" id="AP023359">
    <property type="protein sequence ID" value="BCJ69273.1"/>
    <property type="molecule type" value="Genomic_DNA"/>
</dbReference>
<evidence type="ECO:0000256" key="1">
    <source>
        <dbReference type="ARBA" id="ARBA00000085"/>
    </source>
</evidence>
<dbReference type="CDD" id="cd00075">
    <property type="entry name" value="HATPase"/>
    <property type="match status" value="1"/>
</dbReference>
<dbReference type="InterPro" id="IPR036890">
    <property type="entry name" value="HATPase_C_sf"/>
</dbReference>
<dbReference type="FunFam" id="3.30.565.10:FF:000006">
    <property type="entry name" value="Sensor histidine kinase WalK"/>
    <property type="match status" value="1"/>
</dbReference>
<accession>A0A810NCP5</accession>
<evidence type="ECO:0000256" key="2">
    <source>
        <dbReference type="ARBA" id="ARBA00012438"/>
    </source>
</evidence>
<evidence type="ECO:0000256" key="6">
    <source>
        <dbReference type="ARBA" id="ARBA00023012"/>
    </source>
</evidence>
<dbReference type="PRINTS" id="PR00344">
    <property type="entry name" value="BCTRLSENSOR"/>
</dbReference>
<sequence>MVYGDDARLRQILGNLMTNAITHTPSGATVTLRLRRERGDLAVVEVADTGPGLSPEQAERVFERFYRADVARTRRTDGATGAGLGLAIVAALVAAHRGSVEVVETPGGGATFRVRLPLSSAVDDPLRRA</sequence>
<evidence type="ECO:0000256" key="5">
    <source>
        <dbReference type="ARBA" id="ARBA00022777"/>
    </source>
</evidence>
<evidence type="ECO:0000259" key="7">
    <source>
        <dbReference type="PROSITE" id="PS50109"/>
    </source>
</evidence>
<dbReference type="InterPro" id="IPR005467">
    <property type="entry name" value="His_kinase_dom"/>
</dbReference>
<dbReference type="SMART" id="SM00387">
    <property type="entry name" value="HATPase_c"/>
    <property type="match status" value="1"/>
</dbReference>
<dbReference type="InterPro" id="IPR003594">
    <property type="entry name" value="HATPase_dom"/>
</dbReference>
<protein>
    <recommendedName>
        <fullName evidence="2">histidine kinase</fullName>
        <ecNumber evidence="2">2.7.13.3</ecNumber>
    </recommendedName>
</protein>
<dbReference type="EC" id="2.7.13.3" evidence="2"/>
<keyword evidence="4" id="KW-0808">Transferase</keyword>
<evidence type="ECO:0000256" key="4">
    <source>
        <dbReference type="ARBA" id="ARBA00022679"/>
    </source>
</evidence>
<dbReference type="PROSITE" id="PS50109">
    <property type="entry name" value="HIS_KIN"/>
    <property type="match status" value="1"/>
</dbReference>
<dbReference type="Gene3D" id="3.30.565.10">
    <property type="entry name" value="Histidine kinase-like ATPase, C-terminal domain"/>
    <property type="match status" value="1"/>
</dbReference>
<reference evidence="8" key="1">
    <citation type="submission" date="2020-08" db="EMBL/GenBank/DDBJ databases">
        <title>Whole genome shotgun sequence of Polymorphospora rubra NBRC 101157.</title>
        <authorList>
            <person name="Komaki H."/>
            <person name="Tamura T."/>
        </authorList>
    </citation>
    <scope>NUCLEOTIDE SEQUENCE</scope>
    <source>
        <strain evidence="8">NBRC 101157</strain>
    </source>
</reference>
<proteinExistence type="predicted"/>
<comment type="catalytic activity">
    <reaction evidence="1">
        <text>ATP + protein L-histidine = ADP + protein N-phospho-L-histidine.</text>
        <dbReference type="EC" id="2.7.13.3"/>
    </reaction>
</comment>
<evidence type="ECO:0000256" key="3">
    <source>
        <dbReference type="ARBA" id="ARBA00022553"/>
    </source>
</evidence>
<dbReference type="Proteomes" id="UP000680866">
    <property type="component" value="Chromosome"/>
</dbReference>
<gene>
    <name evidence="8" type="ORF">Prubr_62940</name>
</gene>
<evidence type="ECO:0000313" key="8">
    <source>
        <dbReference type="EMBL" id="BCJ69273.1"/>
    </source>
</evidence>
<keyword evidence="9" id="KW-1185">Reference proteome</keyword>
<keyword evidence="5" id="KW-0418">Kinase</keyword>
<feature type="domain" description="Histidine kinase" evidence="7">
    <location>
        <begin position="1"/>
        <end position="120"/>
    </location>
</feature>
<dbReference type="InterPro" id="IPR004358">
    <property type="entry name" value="Sig_transdc_His_kin-like_C"/>
</dbReference>
<dbReference type="GO" id="GO:0004673">
    <property type="term" value="F:protein histidine kinase activity"/>
    <property type="evidence" value="ECO:0007669"/>
    <property type="project" value="UniProtKB-EC"/>
</dbReference>
<dbReference type="Pfam" id="PF02518">
    <property type="entry name" value="HATPase_c"/>
    <property type="match status" value="1"/>
</dbReference>
<dbReference type="InterPro" id="IPR050736">
    <property type="entry name" value="Sensor_HK_Regulatory"/>
</dbReference>
<name>A0A810NCP5_9ACTN</name>
<dbReference type="PANTHER" id="PTHR43711:SF1">
    <property type="entry name" value="HISTIDINE KINASE 1"/>
    <property type="match status" value="1"/>
</dbReference>
<dbReference type="KEGG" id="pry:Prubr_62940"/>
<dbReference type="GO" id="GO:0000160">
    <property type="term" value="P:phosphorelay signal transduction system"/>
    <property type="evidence" value="ECO:0007669"/>
    <property type="project" value="UniProtKB-KW"/>
</dbReference>
<organism evidence="8 9">
    <name type="scientific">Polymorphospora rubra</name>
    <dbReference type="NCBI Taxonomy" id="338584"/>
    <lineage>
        <taxon>Bacteria</taxon>
        <taxon>Bacillati</taxon>
        <taxon>Actinomycetota</taxon>
        <taxon>Actinomycetes</taxon>
        <taxon>Micromonosporales</taxon>
        <taxon>Micromonosporaceae</taxon>
        <taxon>Polymorphospora</taxon>
    </lineage>
</organism>
<evidence type="ECO:0000313" key="9">
    <source>
        <dbReference type="Proteomes" id="UP000680866"/>
    </source>
</evidence>
<keyword evidence="6" id="KW-0902">Two-component regulatory system</keyword>